<dbReference type="PROSITE" id="PS50253">
    <property type="entry name" value="COX3"/>
    <property type="match status" value="1"/>
</dbReference>
<dbReference type="GO" id="GO:0016020">
    <property type="term" value="C:membrane"/>
    <property type="evidence" value="ECO:0007669"/>
    <property type="project" value="UniProtKB-SubCell"/>
</dbReference>
<evidence type="ECO:0000256" key="3">
    <source>
        <dbReference type="ARBA" id="ARBA00015944"/>
    </source>
</evidence>
<feature type="domain" description="Heme-copper oxidase subunit III family profile" evidence="10">
    <location>
        <begin position="5"/>
        <end position="262"/>
    </location>
</feature>
<keyword evidence="4 8" id="KW-0812">Transmembrane</keyword>
<dbReference type="CTD" id="4514"/>
<evidence type="ECO:0000256" key="9">
    <source>
        <dbReference type="SAM" id="Phobius"/>
    </source>
</evidence>
<feature type="transmembrane region" description="Helical" evidence="9">
    <location>
        <begin position="160"/>
        <end position="179"/>
    </location>
</feature>
<dbReference type="InterPro" id="IPR033945">
    <property type="entry name" value="Cyt_c_oxase_su3_dom"/>
</dbReference>
<feature type="transmembrane region" description="Helical" evidence="9">
    <location>
        <begin position="199"/>
        <end position="221"/>
    </location>
</feature>
<organism evidence="11">
    <name type="scientific">Bryopa lata</name>
    <dbReference type="NCBI Taxonomy" id="1969317"/>
    <lineage>
        <taxon>Eukaryota</taxon>
        <taxon>Metazoa</taxon>
        <taxon>Spiralia</taxon>
        <taxon>Lophotrochozoa</taxon>
        <taxon>Mollusca</taxon>
        <taxon>Bivalvia</taxon>
        <taxon>Autobranchia</taxon>
        <taxon>Heteroconchia</taxon>
        <taxon>Euheterodonta</taxon>
        <taxon>Anomalodesmata</taxon>
        <taxon>Clavagelloidea</taxon>
        <taxon>Clavagellidae</taxon>
        <taxon>Bryopa</taxon>
    </lineage>
</organism>
<keyword evidence="5" id="KW-1278">Translocase</keyword>
<proteinExistence type="inferred from homology"/>
<evidence type="ECO:0000256" key="5">
    <source>
        <dbReference type="ARBA" id="ARBA00022967"/>
    </source>
</evidence>
<feature type="transmembrane region" description="Helical" evidence="9">
    <location>
        <begin position="128"/>
        <end position="148"/>
    </location>
</feature>
<geneLocation type="mitochondrion" evidence="11"/>
<evidence type="ECO:0000313" key="11">
    <source>
        <dbReference type="EMBL" id="AQZ26111.1"/>
    </source>
</evidence>
<dbReference type="InterPro" id="IPR035973">
    <property type="entry name" value="Cyt_c_oxidase_su3-like_sf"/>
</dbReference>
<keyword evidence="6 9" id="KW-1133">Transmembrane helix</keyword>
<keyword evidence="8 11" id="KW-0496">Mitochondrion</keyword>
<dbReference type="InterPro" id="IPR000298">
    <property type="entry name" value="Cyt_c_oxidase-like_su3"/>
</dbReference>
<keyword evidence="7 9" id="KW-0472">Membrane</keyword>
<dbReference type="SUPFAM" id="SSF81452">
    <property type="entry name" value="Cytochrome c oxidase subunit III-like"/>
    <property type="match status" value="1"/>
</dbReference>
<comment type="function">
    <text evidence="8">Component of the cytochrome c oxidase, the last enzyme in the mitochondrial electron transport chain which drives oxidative phosphorylation. The respiratory chain contains 3 multisubunit complexes succinate dehydrogenase (complex II, CII), ubiquinol-cytochrome c oxidoreductase (cytochrome b-c1 complex, complex III, CIII) and cytochrome c oxidase (complex IV, CIV), that cooperate to transfer electrons derived from NADH and succinate to molecular oxygen, creating an electrochemical gradient over the inner membrane that drives transmembrane transport and the ATP synthase. Cytochrome c oxidase is the component of the respiratory chain that catalyzes the reduction of oxygen to water. Electrons originating from reduced cytochrome c in the intermembrane space (IMS) are transferred via the dinuclear copper A center (CU(A)) of subunit 2 and heme A of subunit 1 to the active site in subunit 1, a binuclear center (BNC) formed by heme A3 and copper B (CU(B)). The BNC reduces molecular oxygen to 2 water molecules using 4 electrons from cytochrome c in the IMS and 4 protons from the mitochondrial matrix.</text>
</comment>
<evidence type="ECO:0000259" key="10">
    <source>
        <dbReference type="PROSITE" id="PS50253"/>
    </source>
</evidence>
<feature type="transmembrane region" description="Helical" evidence="9">
    <location>
        <begin position="39"/>
        <end position="59"/>
    </location>
</feature>
<feature type="transmembrane region" description="Helical" evidence="9">
    <location>
        <begin position="80"/>
        <end position="103"/>
    </location>
</feature>
<dbReference type="RefSeq" id="YP_009353827.1">
    <property type="nucleotide sequence ID" value="NC_034300.1"/>
</dbReference>
<gene>
    <name evidence="11" type="primary">COX3</name>
</gene>
<dbReference type="GO" id="GO:0006123">
    <property type="term" value="P:mitochondrial electron transport, cytochrome c to oxygen"/>
    <property type="evidence" value="ECO:0007669"/>
    <property type="project" value="TreeGrafter"/>
</dbReference>
<dbReference type="Pfam" id="PF00510">
    <property type="entry name" value="COX3"/>
    <property type="match status" value="1"/>
</dbReference>
<sequence>MKKSRGHGFHMVDPSPWPVLTSIFVLGIAVGLVEWLSGSGLMTLGVSVLGLLVVASFWWRDVIRESVFQGRHTSLVKRGLKVGFVLFLVSEGSFFFSLFWAFFHSALAPTAYIGNHWPPTGVEPINPWKVPLLNTVVLVGSGVTLTWSHHSLRAGNLTKAVVGLVVTISMGVYFSWLQYNEYLMASFTIADSVFGSTFYMLTGFHGLHVVVGTAFLVVCLYRMVSLHFATSGSVGFKCAIWYWHFVDGVWVLVYLSVYVWGSWGTSWGSKTYKPMYYFSI</sequence>
<dbReference type="GO" id="GO:0004129">
    <property type="term" value="F:cytochrome-c oxidase activity"/>
    <property type="evidence" value="ECO:0007669"/>
    <property type="project" value="InterPro"/>
</dbReference>
<comment type="subcellular location">
    <subcellularLocation>
        <location evidence="1">Membrane</location>
        <topology evidence="1">Multi-pass membrane protein</topology>
    </subcellularLocation>
</comment>
<feature type="transmembrane region" description="Helical" evidence="9">
    <location>
        <begin position="241"/>
        <end position="261"/>
    </location>
</feature>
<dbReference type="EMBL" id="KX815957">
    <property type="protein sequence ID" value="AQZ26111.1"/>
    <property type="molecule type" value="Genomic_DNA"/>
</dbReference>
<dbReference type="CDD" id="cd01665">
    <property type="entry name" value="Cyt_c_Oxidase_III"/>
    <property type="match status" value="1"/>
</dbReference>
<dbReference type="InterPro" id="IPR013833">
    <property type="entry name" value="Cyt_c_oxidase_su3_a-hlx"/>
</dbReference>
<dbReference type="GO" id="GO:0005739">
    <property type="term" value="C:mitochondrion"/>
    <property type="evidence" value="ECO:0007669"/>
    <property type="project" value="TreeGrafter"/>
</dbReference>
<dbReference type="GeneID" id="32229633"/>
<dbReference type="InterPro" id="IPR024791">
    <property type="entry name" value="Cyt_c/ubiquinol_Oxase_su3"/>
</dbReference>
<accession>A0A1U9XPD6</accession>
<evidence type="ECO:0000256" key="4">
    <source>
        <dbReference type="ARBA" id="ARBA00022692"/>
    </source>
</evidence>
<evidence type="ECO:0000256" key="1">
    <source>
        <dbReference type="ARBA" id="ARBA00004141"/>
    </source>
</evidence>
<dbReference type="AlphaFoldDB" id="A0A1U9XPD6"/>
<evidence type="ECO:0000256" key="7">
    <source>
        <dbReference type="ARBA" id="ARBA00023136"/>
    </source>
</evidence>
<feature type="transmembrane region" description="Helical" evidence="9">
    <location>
        <begin position="12"/>
        <end position="33"/>
    </location>
</feature>
<dbReference type="PANTHER" id="PTHR11403">
    <property type="entry name" value="CYTOCHROME C OXIDASE SUBUNIT III"/>
    <property type="match status" value="1"/>
</dbReference>
<protein>
    <recommendedName>
        <fullName evidence="3 8">Cytochrome c oxidase subunit 3</fullName>
    </recommendedName>
</protein>
<evidence type="ECO:0000256" key="6">
    <source>
        <dbReference type="ARBA" id="ARBA00022989"/>
    </source>
</evidence>
<name>A0A1U9XPD6_9BIVA</name>
<evidence type="ECO:0000256" key="2">
    <source>
        <dbReference type="ARBA" id="ARBA00010581"/>
    </source>
</evidence>
<dbReference type="PANTHER" id="PTHR11403:SF7">
    <property type="entry name" value="CYTOCHROME C OXIDASE SUBUNIT 3"/>
    <property type="match status" value="1"/>
</dbReference>
<dbReference type="Gene3D" id="1.10.287.70">
    <property type="match status" value="1"/>
</dbReference>
<evidence type="ECO:0000256" key="8">
    <source>
        <dbReference type="RuleBase" id="RU003375"/>
    </source>
</evidence>
<dbReference type="Gene3D" id="1.20.120.80">
    <property type="entry name" value="Cytochrome c oxidase, subunit III, four-helix bundle"/>
    <property type="match status" value="1"/>
</dbReference>
<reference evidence="11" key="1">
    <citation type="journal article" date="2017" name="Mol. Phylogenet. Evol.">
        <title>Curious bivalves: Systematic utility and unusual properties of anomalodesmatan mitochondrial genomes.</title>
        <authorList>
            <person name="Williams S.T."/>
            <person name="Foster P.G."/>
            <person name="Hughes C."/>
            <person name="Harper E.M."/>
            <person name="Taylor J.D."/>
            <person name="Littlewood D.T."/>
            <person name="Dyal P."/>
            <person name="Hopkins K.P."/>
            <person name="Briscoe A.G."/>
        </authorList>
    </citation>
    <scope>NUCLEOTIDE SEQUENCE</scope>
</reference>
<comment type="similarity">
    <text evidence="2 8">Belongs to the cytochrome c oxidase subunit 3 family.</text>
</comment>